<name>A0ABV2JPA2_9GAMM</name>
<comment type="caution">
    <text evidence="1">The sequence shown here is derived from an EMBL/GenBank/DDBJ whole genome shotgun (WGS) entry which is preliminary data.</text>
</comment>
<gene>
    <name evidence="1" type="ORF">ABIC75_000373</name>
</gene>
<reference evidence="1 2" key="1">
    <citation type="submission" date="2024-06" db="EMBL/GenBank/DDBJ databases">
        <title>Sorghum-associated microbial communities from plants grown in Nebraska, USA.</title>
        <authorList>
            <person name="Schachtman D."/>
        </authorList>
    </citation>
    <scope>NUCLEOTIDE SEQUENCE [LARGE SCALE GENOMIC DNA]</scope>
    <source>
        <strain evidence="1 2">1073</strain>
    </source>
</reference>
<keyword evidence="2" id="KW-1185">Reference proteome</keyword>
<sequence length="164" mass="18464">MHNQPLQYAHALEGADTDWVTALVLSHQSEGRAATRRPSGSDGELLDWIDGLARALDDVYFNASPWPSIWLLDRFTAEQRLLESCRGQPVGSDALSIDRVMVPPTLRRFVHTRCALVAAMKTPRWDDLQSLADPGARRAAIWLLGWQLLPDLPERYCPLWPPDP</sequence>
<evidence type="ECO:0000313" key="1">
    <source>
        <dbReference type="EMBL" id="MET3650671.1"/>
    </source>
</evidence>
<protein>
    <submittedName>
        <fullName evidence="1">Uncharacterized protein</fullName>
    </submittedName>
</protein>
<proteinExistence type="predicted"/>
<dbReference type="EMBL" id="JBEPMU010000001">
    <property type="protein sequence ID" value="MET3650671.1"/>
    <property type="molecule type" value="Genomic_DNA"/>
</dbReference>
<evidence type="ECO:0000313" key="2">
    <source>
        <dbReference type="Proteomes" id="UP001549184"/>
    </source>
</evidence>
<dbReference type="Proteomes" id="UP001549184">
    <property type="component" value="Unassembled WGS sequence"/>
</dbReference>
<accession>A0ABV2JPA2</accession>
<organism evidence="1 2">
    <name type="scientific">Dyella japonica</name>
    <dbReference type="NCBI Taxonomy" id="231455"/>
    <lineage>
        <taxon>Bacteria</taxon>
        <taxon>Pseudomonadati</taxon>
        <taxon>Pseudomonadota</taxon>
        <taxon>Gammaproteobacteria</taxon>
        <taxon>Lysobacterales</taxon>
        <taxon>Rhodanobacteraceae</taxon>
        <taxon>Dyella</taxon>
    </lineage>
</organism>